<dbReference type="AlphaFoldDB" id="A0AA38X5U5"/>
<dbReference type="Gene3D" id="3.30.420.40">
    <property type="match status" value="1"/>
</dbReference>
<dbReference type="GO" id="GO:0016787">
    <property type="term" value="F:hydrolase activity"/>
    <property type="evidence" value="ECO:0007669"/>
    <property type="project" value="InterPro"/>
</dbReference>
<sequence length="1020" mass="107633">MGSLRDATVDAQYRIGVDVGGTNTDAVLISLSPTQIIAAHKAPTTPDVTSGIIEALNAVISAGHVPLEAISCVIIGTTHFVNAVVQRSPSLAQVGVVRLCGGSKDGFGLGLPPFVDYPDDLRRLIHGRSISCNGGHQITGIEISALDESELSNVAEQLVDQQIADVVVTGIYSPLNSSHELRAEKILMDKMNQLAVAKNLDMQPKVTLSHRISSTGFLARENAAILNAALRPLAEKTILGFEQAMDHIFQHVPCALYLTQNDGSVLKANEAINLPIRTFNSGPTNSIRGGKFLWDVASAKAGLSPERREDGLVVIDVGGTTSDSGLLLPNGLPQMRSVLSSIGGVRTNFALPAVESIGLGGGSVVIPQNDGTVSVGPDSVALELRKKAKLFGGDVLTTTDIVAADELYTPAEKGHLSSMGGDCSLLRDITPETVQEARKAIRRSLEELIDRTKVSKSDVDVLIVGGGAILVDIDESLPGVRTIRRVKGGEVANAVGAAISRASATVDGVINTSQKTIKQAQAEACDMAMKAAIENGAQLNSLEIVAITILPVQYVDSQVRIVVRAAGELNPVLPQRNGEMLHKRKLEPASSSKSKNSSLQASVPTPQHNTGVNLQTYRPRIEHDQWLVSITDLEWICEGCKVLGCGGGGDPYETFIRAKQVLERAPGSIKIISASSLPPAGTVGCTGDLGSPEVSSERMAANECNKAHDELMRVMGYKPVEAFIALEIGGGNGVTNLEVAASCNVPCVDGDYMGRAYPTAWQTTPNVYGTSKGEALVPAVIASGDGSFLIMTQSRTDRLVDKILRTATVEMGCRAGHAGPPKSSQVVQEQSIPNTVSLAWRIGKAIALEKTVADRANRIIEAVGGNESAKTLASGKIVSVERVLRAGHSYGVVEIDGSIFGNGITTKARISIPFKNENAYVEAKTVATNGDMSTPTILASVPDLIAVLDSETGQGLGTPDYKYGLKVIVVAIAASPRWTDTARGLELGGPRSMGFDDVKYVPIGRYSTPRSVIEEYSSLP</sequence>
<dbReference type="Pfam" id="PF06032">
    <property type="entry name" value="S-Me-THD_N"/>
    <property type="match status" value="1"/>
</dbReference>
<comment type="caution">
    <text evidence="6">The sequence shown here is derived from an EMBL/GenBank/DDBJ whole genome shotgun (WGS) entry which is preliminary data.</text>
</comment>
<dbReference type="InterPro" id="IPR002821">
    <property type="entry name" value="Hydantoinase_A"/>
</dbReference>
<dbReference type="EMBL" id="JAPDRK010000012">
    <property type="protein sequence ID" value="KAJ9607395.1"/>
    <property type="molecule type" value="Genomic_DNA"/>
</dbReference>
<evidence type="ECO:0008006" key="8">
    <source>
        <dbReference type="Google" id="ProtNLM"/>
    </source>
</evidence>
<gene>
    <name evidence="6" type="ORF">H2200_008468</name>
</gene>
<evidence type="ECO:0000256" key="1">
    <source>
        <dbReference type="SAM" id="MobiDB-lite"/>
    </source>
</evidence>
<dbReference type="PANTHER" id="PTHR11365:SF10">
    <property type="entry name" value="HYDANTOINASE_OXOPROLINASE"/>
    <property type="match status" value="1"/>
</dbReference>
<dbReference type="Proteomes" id="UP001172673">
    <property type="component" value="Unassembled WGS sequence"/>
</dbReference>
<feature type="domain" description="Hydantoinase A/oxoprolinase" evidence="2">
    <location>
        <begin position="220"/>
        <end position="406"/>
    </location>
</feature>
<dbReference type="Gene3D" id="3.40.1610.10">
    <property type="entry name" value="CV3147-like domain"/>
    <property type="match status" value="1"/>
</dbReference>
<feature type="domain" description="S-Me-THD-like C-terminal" evidence="5">
    <location>
        <begin position="797"/>
        <end position="1003"/>
    </location>
</feature>
<dbReference type="InterPro" id="IPR024071">
    <property type="entry name" value="S-Me-THD_C_sf"/>
</dbReference>
<evidence type="ECO:0000313" key="6">
    <source>
        <dbReference type="EMBL" id="KAJ9607395.1"/>
    </source>
</evidence>
<dbReference type="InterPro" id="IPR010318">
    <property type="entry name" value="S-Me-THD_N"/>
</dbReference>
<feature type="domain" description="S-Me-THD N-terminal" evidence="4">
    <location>
        <begin position="631"/>
        <end position="792"/>
    </location>
</feature>
<dbReference type="Gene3D" id="2.40.390.10">
    <property type="entry name" value="CV3147-like"/>
    <property type="match status" value="1"/>
</dbReference>
<dbReference type="SUPFAM" id="SSF160991">
    <property type="entry name" value="CV3147-like"/>
    <property type="match status" value="1"/>
</dbReference>
<dbReference type="Pfam" id="PF05378">
    <property type="entry name" value="Hydant_A_N"/>
    <property type="match status" value="1"/>
</dbReference>
<dbReference type="InterPro" id="IPR045079">
    <property type="entry name" value="Oxoprolinase-like"/>
</dbReference>
<evidence type="ECO:0000259" key="4">
    <source>
        <dbReference type="Pfam" id="PF06032"/>
    </source>
</evidence>
<dbReference type="InterPro" id="IPR043129">
    <property type="entry name" value="ATPase_NBD"/>
</dbReference>
<reference evidence="6" key="1">
    <citation type="submission" date="2022-10" db="EMBL/GenBank/DDBJ databases">
        <title>Culturing micro-colonial fungi from biological soil crusts in the Mojave desert and describing Neophaeococcomyces mojavensis, and introducing the new genera and species Taxawa tesnikishii.</title>
        <authorList>
            <person name="Kurbessoian T."/>
            <person name="Stajich J.E."/>
        </authorList>
    </citation>
    <scope>NUCLEOTIDE SEQUENCE</scope>
    <source>
        <strain evidence="6">TK_41</strain>
    </source>
</reference>
<dbReference type="FunFam" id="3.40.1610.10:FF:000001">
    <property type="entry name" value="Hydantoinase, putative"/>
    <property type="match status" value="1"/>
</dbReference>
<feature type="compositionally biased region" description="Polar residues" evidence="1">
    <location>
        <begin position="599"/>
        <end position="612"/>
    </location>
</feature>
<dbReference type="Pfam" id="PF20906">
    <property type="entry name" value="S-Me-THD_C"/>
    <property type="match status" value="1"/>
</dbReference>
<organism evidence="6 7">
    <name type="scientific">Cladophialophora chaetospira</name>
    <dbReference type="NCBI Taxonomy" id="386627"/>
    <lineage>
        <taxon>Eukaryota</taxon>
        <taxon>Fungi</taxon>
        <taxon>Dikarya</taxon>
        <taxon>Ascomycota</taxon>
        <taxon>Pezizomycotina</taxon>
        <taxon>Eurotiomycetes</taxon>
        <taxon>Chaetothyriomycetidae</taxon>
        <taxon>Chaetothyriales</taxon>
        <taxon>Herpotrichiellaceae</taxon>
        <taxon>Cladophialophora</taxon>
    </lineage>
</organism>
<dbReference type="Pfam" id="PF01968">
    <property type="entry name" value="Hydantoinase_A"/>
    <property type="match status" value="1"/>
</dbReference>
<evidence type="ECO:0000313" key="7">
    <source>
        <dbReference type="Proteomes" id="UP001172673"/>
    </source>
</evidence>
<evidence type="ECO:0000259" key="5">
    <source>
        <dbReference type="Pfam" id="PF20906"/>
    </source>
</evidence>
<evidence type="ECO:0000259" key="2">
    <source>
        <dbReference type="Pfam" id="PF01968"/>
    </source>
</evidence>
<dbReference type="InterPro" id="IPR048350">
    <property type="entry name" value="S-Me-THD-like_C"/>
</dbReference>
<keyword evidence="7" id="KW-1185">Reference proteome</keyword>
<name>A0AA38X5U5_9EURO</name>
<feature type="region of interest" description="Disordered" evidence="1">
    <location>
        <begin position="576"/>
        <end position="612"/>
    </location>
</feature>
<proteinExistence type="predicted"/>
<evidence type="ECO:0000259" key="3">
    <source>
        <dbReference type="Pfam" id="PF05378"/>
    </source>
</evidence>
<accession>A0AA38X5U5</accession>
<dbReference type="InterPro" id="IPR008040">
    <property type="entry name" value="Hydant_A_N"/>
</dbReference>
<feature type="domain" description="Hydantoinase/oxoprolinase N-terminal" evidence="3">
    <location>
        <begin position="14"/>
        <end position="188"/>
    </location>
</feature>
<dbReference type="PANTHER" id="PTHR11365">
    <property type="entry name" value="5-OXOPROLINASE RELATED"/>
    <property type="match status" value="1"/>
</dbReference>
<protein>
    <recommendedName>
        <fullName evidence="8">Hydantoinase</fullName>
    </recommendedName>
</protein>
<dbReference type="SUPFAM" id="SSF53067">
    <property type="entry name" value="Actin-like ATPase domain"/>
    <property type="match status" value="2"/>
</dbReference>
<dbReference type="InterPro" id="IPR027479">
    <property type="entry name" value="S-Me-THD_N_sf"/>
</dbReference>